<reference evidence="2" key="1">
    <citation type="journal article" date="2006" name="PLoS Biol.">
        <title>Macronuclear genome sequence of the ciliate Tetrahymena thermophila, a model eukaryote.</title>
        <authorList>
            <person name="Eisen J.A."/>
            <person name="Coyne R.S."/>
            <person name="Wu M."/>
            <person name="Wu D."/>
            <person name="Thiagarajan M."/>
            <person name="Wortman J.R."/>
            <person name="Badger J.H."/>
            <person name="Ren Q."/>
            <person name="Amedeo P."/>
            <person name="Jones K.M."/>
            <person name="Tallon L.J."/>
            <person name="Delcher A.L."/>
            <person name="Salzberg S.L."/>
            <person name="Silva J.C."/>
            <person name="Haas B.J."/>
            <person name="Majoros W.H."/>
            <person name="Farzad M."/>
            <person name="Carlton J.M."/>
            <person name="Smith R.K. Jr."/>
            <person name="Garg J."/>
            <person name="Pearlman R.E."/>
            <person name="Karrer K.M."/>
            <person name="Sun L."/>
            <person name="Manning G."/>
            <person name="Elde N.C."/>
            <person name="Turkewitz A.P."/>
            <person name="Asai D.J."/>
            <person name="Wilkes D.E."/>
            <person name="Wang Y."/>
            <person name="Cai H."/>
            <person name="Collins K."/>
            <person name="Stewart B.A."/>
            <person name="Lee S.R."/>
            <person name="Wilamowska K."/>
            <person name="Weinberg Z."/>
            <person name="Ruzzo W.L."/>
            <person name="Wloga D."/>
            <person name="Gaertig J."/>
            <person name="Frankel J."/>
            <person name="Tsao C.-C."/>
            <person name="Gorovsky M.A."/>
            <person name="Keeling P.J."/>
            <person name="Waller R.F."/>
            <person name="Patron N.J."/>
            <person name="Cherry J.M."/>
            <person name="Stover N.A."/>
            <person name="Krieger C.J."/>
            <person name="del Toro C."/>
            <person name="Ryder H.F."/>
            <person name="Williamson S.C."/>
            <person name="Barbeau R.A."/>
            <person name="Hamilton E.P."/>
            <person name="Orias E."/>
        </authorList>
    </citation>
    <scope>NUCLEOTIDE SEQUENCE [LARGE SCALE GENOMIC DNA]</scope>
    <source>
        <strain evidence="2">SB210</strain>
    </source>
</reference>
<evidence type="ECO:0000313" key="2">
    <source>
        <dbReference type="Proteomes" id="UP000009168"/>
    </source>
</evidence>
<dbReference type="AlphaFoldDB" id="Q22Y32"/>
<dbReference type="GeneID" id="7837287"/>
<keyword evidence="2" id="KW-1185">Reference proteome</keyword>
<dbReference type="RefSeq" id="XP_001010437.2">
    <property type="nucleotide sequence ID" value="XM_001010437.2"/>
</dbReference>
<sequence>MEEEIQIQSRQQSFQMQIYDSNLSSTEEFQSSEKNIPLELQIIPIKVHKSIVKSKRYQRKGFVVKKQFEVVPILTKQIQSAAKYLLFGFQEIETYYKDYSDPYDFDLTSQLNCIQQVELVENNKTKNELQIFLNNQGSSGITDFNFLINHFSRFTTQDYHKLQHIQDIKTQLNQRLVSLEDIQQSREDFLQFVDNFVKLQIDQGNYFYAYQLYMIDIDRMDINTDRRCVSLSLMSLLGVEPEDYRLLLFNQLNSFQITFGKDRLNNILDSLDMIVNNKLSITNDYQMCTIDDIVIPTKESFEIVHWKERPKWASTYDYTIIFQKFDITADQIQHVINERSQKTEIQVDEEFKESIKLEYVIQSEIFIEKFYPDLYKQLLNKKSVKLIILNEENNVDEGGNQILID</sequence>
<dbReference type="EMBL" id="GG662749">
    <property type="protein sequence ID" value="EAR90192.2"/>
    <property type="molecule type" value="Genomic_DNA"/>
</dbReference>
<dbReference type="KEGG" id="tet:TTHERM_00355390"/>
<name>Q22Y32_TETTS</name>
<dbReference type="Proteomes" id="UP000009168">
    <property type="component" value="Unassembled WGS sequence"/>
</dbReference>
<dbReference type="HOGENOM" id="CLU_648123_0_0_1"/>
<accession>Q22Y32</accession>
<protein>
    <submittedName>
        <fullName evidence="1">Uncharacterized protein</fullName>
    </submittedName>
</protein>
<gene>
    <name evidence="1" type="ORF">TTHERM_00355390</name>
</gene>
<evidence type="ECO:0000313" key="1">
    <source>
        <dbReference type="EMBL" id="EAR90192.2"/>
    </source>
</evidence>
<dbReference type="InParanoid" id="Q22Y32"/>
<proteinExistence type="predicted"/>
<organism evidence="1 2">
    <name type="scientific">Tetrahymena thermophila (strain SB210)</name>
    <dbReference type="NCBI Taxonomy" id="312017"/>
    <lineage>
        <taxon>Eukaryota</taxon>
        <taxon>Sar</taxon>
        <taxon>Alveolata</taxon>
        <taxon>Ciliophora</taxon>
        <taxon>Intramacronucleata</taxon>
        <taxon>Oligohymenophorea</taxon>
        <taxon>Hymenostomatida</taxon>
        <taxon>Tetrahymenina</taxon>
        <taxon>Tetrahymenidae</taxon>
        <taxon>Tetrahymena</taxon>
    </lineage>
</organism>